<evidence type="ECO:0000313" key="1">
    <source>
        <dbReference type="EMBL" id="AKP52867.1"/>
    </source>
</evidence>
<dbReference type="STRING" id="320787.CA2015_3481"/>
<dbReference type="AlphaFoldDB" id="A0A0H4PWX0"/>
<organism evidence="1 2">
    <name type="scientific">Cyclobacterium amurskyense</name>
    <dbReference type="NCBI Taxonomy" id="320787"/>
    <lineage>
        <taxon>Bacteria</taxon>
        <taxon>Pseudomonadati</taxon>
        <taxon>Bacteroidota</taxon>
        <taxon>Cytophagia</taxon>
        <taxon>Cytophagales</taxon>
        <taxon>Cyclobacteriaceae</taxon>
        <taxon>Cyclobacterium</taxon>
    </lineage>
</organism>
<accession>A0A0H4PWX0</accession>
<reference evidence="1 2" key="1">
    <citation type="submission" date="2015-07" db="EMBL/GenBank/DDBJ databases">
        <authorList>
            <person name="Kim K.M."/>
        </authorList>
    </citation>
    <scope>NUCLEOTIDE SEQUENCE [LARGE SCALE GENOMIC DNA]</scope>
    <source>
        <strain evidence="1 2">KCTC 12363</strain>
    </source>
</reference>
<dbReference type="EMBL" id="CP012040">
    <property type="protein sequence ID" value="AKP52867.1"/>
    <property type="molecule type" value="Genomic_DNA"/>
</dbReference>
<dbReference type="Proteomes" id="UP000036520">
    <property type="component" value="Chromosome"/>
</dbReference>
<evidence type="ECO:0000313" key="2">
    <source>
        <dbReference type="Proteomes" id="UP000036520"/>
    </source>
</evidence>
<protein>
    <submittedName>
        <fullName evidence="1">Uncharacterized protein</fullName>
    </submittedName>
</protein>
<sequence>MKNKNFKTGWLVENKLAALTHFHSNISLEDIQGVLQETTQMISNLKEPFNIIIDNRLAPIDRIFSLREFQSSSSLLNHSLLNYLIVIKPLHLTLNERQKELEISNGVKLINTDSVKSAIKIVKGVEKDIQSEKIDLTFFPDF</sequence>
<gene>
    <name evidence="1" type="ORF">CA2015_3481</name>
</gene>
<dbReference type="KEGG" id="camu:CA2015_3481"/>
<dbReference type="OrthoDB" id="2595867at2"/>
<dbReference type="RefSeq" id="WP_048643041.1">
    <property type="nucleotide sequence ID" value="NZ_CP012040.1"/>
</dbReference>
<keyword evidence="2" id="KW-1185">Reference proteome</keyword>
<proteinExistence type="predicted"/>
<name>A0A0H4PWX0_9BACT</name>